<evidence type="ECO:0000256" key="15">
    <source>
        <dbReference type="SAM" id="MobiDB-lite"/>
    </source>
</evidence>
<dbReference type="GO" id="GO:0030150">
    <property type="term" value="P:protein import into mitochondrial matrix"/>
    <property type="evidence" value="ECO:0007669"/>
    <property type="project" value="TreeGrafter"/>
</dbReference>
<keyword evidence="4 16" id="KW-0812">Transmembrane</keyword>
<keyword evidence="3" id="KW-0813">Transport</keyword>
<evidence type="ECO:0000313" key="18">
    <source>
        <dbReference type="Proteomes" id="UP000799437"/>
    </source>
</evidence>
<reference evidence="17" key="1">
    <citation type="journal article" date="2020" name="Stud. Mycol.">
        <title>101 Dothideomycetes genomes: a test case for predicting lifestyles and emergence of pathogens.</title>
        <authorList>
            <person name="Haridas S."/>
            <person name="Albert R."/>
            <person name="Binder M."/>
            <person name="Bloem J."/>
            <person name="Labutti K."/>
            <person name="Salamov A."/>
            <person name="Andreopoulos B."/>
            <person name="Baker S."/>
            <person name="Barry K."/>
            <person name="Bills G."/>
            <person name="Bluhm B."/>
            <person name="Cannon C."/>
            <person name="Castanera R."/>
            <person name="Culley D."/>
            <person name="Daum C."/>
            <person name="Ezra D."/>
            <person name="Gonzalez J."/>
            <person name="Henrissat B."/>
            <person name="Kuo A."/>
            <person name="Liang C."/>
            <person name="Lipzen A."/>
            <person name="Lutzoni F."/>
            <person name="Magnuson J."/>
            <person name="Mondo S."/>
            <person name="Nolan M."/>
            <person name="Ohm R."/>
            <person name="Pangilinan J."/>
            <person name="Park H.-J."/>
            <person name="Ramirez L."/>
            <person name="Alfaro M."/>
            <person name="Sun H."/>
            <person name="Tritt A."/>
            <person name="Yoshinaga Y."/>
            <person name="Zwiers L.-H."/>
            <person name="Turgeon B."/>
            <person name="Goodwin S."/>
            <person name="Spatafora J."/>
            <person name="Crous P."/>
            <person name="Grigoriev I."/>
        </authorList>
    </citation>
    <scope>NUCLEOTIDE SEQUENCE</scope>
    <source>
        <strain evidence="17">CBS 121739</strain>
    </source>
</reference>
<dbReference type="PRINTS" id="PR00351">
    <property type="entry name" value="OM20RECEPTOR"/>
</dbReference>
<dbReference type="FunFam" id="1.20.960.10:FF:000002">
    <property type="entry name" value="Mitochondrial import receptor subunit TOM20"/>
    <property type="match status" value="1"/>
</dbReference>
<dbReference type="SUPFAM" id="SSF47157">
    <property type="entry name" value="Mitochondrial import receptor subunit Tom20"/>
    <property type="match status" value="1"/>
</dbReference>
<dbReference type="GO" id="GO:0030943">
    <property type="term" value="F:mitochondrion targeting sequence binding"/>
    <property type="evidence" value="ECO:0007669"/>
    <property type="project" value="TreeGrafter"/>
</dbReference>
<feature type="compositionally biased region" description="Basic residues" evidence="15">
    <location>
        <begin position="43"/>
        <end position="54"/>
    </location>
</feature>
<evidence type="ECO:0000256" key="6">
    <source>
        <dbReference type="ARBA" id="ARBA00022927"/>
    </source>
</evidence>
<dbReference type="GO" id="GO:0008320">
    <property type="term" value="F:protein transmembrane transporter activity"/>
    <property type="evidence" value="ECO:0007669"/>
    <property type="project" value="TreeGrafter"/>
</dbReference>
<dbReference type="Proteomes" id="UP000799437">
    <property type="component" value="Unassembled WGS sequence"/>
</dbReference>
<evidence type="ECO:0000256" key="10">
    <source>
        <dbReference type="ARBA" id="ARBA00042705"/>
    </source>
</evidence>
<keyword evidence="6" id="KW-0653">Protein transport</keyword>
<evidence type="ECO:0000256" key="4">
    <source>
        <dbReference type="ARBA" id="ARBA00022692"/>
    </source>
</evidence>
<dbReference type="PANTHER" id="PTHR12430">
    <property type="entry name" value="MITOCHONDRIAL IMPORT RECEPTOR SUBUNIT TOM20"/>
    <property type="match status" value="1"/>
</dbReference>
<dbReference type="OrthoDB" id="2154253at2759"/>
<keyword evidence="17" id="KW-0675">Receptor</keyword>
<dbReference type="EMBL" id="ML996580">
    <property type="protein sequence ID" value="KAF2754603.1"/>
    <property type="molecule type" value="Genomic_DNA"/>
</dbReference>
<evidence type="ECO:0000313" key="17">
    <source>
        <dbReference type="EMBL" id="KAF2754603.1"/>
    </source>
</evidence>
<dbReference type="InterPro" id="IPR023392">
    <property type="entry name" value="Tom20_dom_sf"/>
</dbReference>
<dbReference type="GO" id="GO:0005742">
    <property type="term" value="C:mitochondrial outer membrane translocase complex"/>
    <property type="evidence" value="ECO:0007669"/>
    <property type="project" value="UniProtKB-UniRule"/>
</dbReference>
<protein>
    <recommendedName>
        <fullName evidence="11">Mitochondrial import receptor subunit TOM20</fullName>
    </recommendedName>
    <alternativeName>
        <fullName evidence="10">Mitochondrial 20 kDa outer membrane protein</fullName>
    </alternativeName>
    <alternativeName>
        <fullName evidence="12">Mitochondrial import receptor subunit tom20</fullName>
    </alternativeName>
    <alternativeName>
        <fullName evidence="13">Translocase of outer membrane 20 kDa subunit</fullName>
    </alternativeName>
</protein>
<dbReference type="PIRSF" id="PIRSF037707">
    <property type="entry name" value="MAS20_rcpt"/>
    <property type="match status" value="1"/>
</dbReference>
<keyword evidence="5 14" id="KW-1000">Mitochondrion outer membrane</keyword>
<evidence type="ECO:0000256" key="12">
    <source>
        <dbReference type="ARBA" id="ARBA00073975"/>
    </source>
</evidence>
<keyword evidence="7 16" id="KW-1133">Transmembrane helix</keyword>
<evidence type="ECO:0000256" key="11">
    <source>
        <dbReference type="ARBA" id="ARBA00068548"/>
    </source>
</evidence>
<feature type="region of interest" description="Disordered" evidence="15">
    <location>
        <begin position="42"/>
        <end position="67"/>
    </location>
</feature>
<comment type="subcellular location">
    <subcellularLocation>
        <location evidence="1">Mitochondrion outer membrane</location>
        <topology evidence="1">Single-pass membrane protein</topology>
    </subcellularLocation>
</comment>
<evidence type="ECO:0000256" key="9">
    <source>
        <dbReference type="ARBA" id="ARBA00023136"/>
    </source>
</evidence>
<dbReference type="Pfam" id="PF02064">
    <property type="entry name" value="MAS20"/>
    <property type="match status" value="1"/>
</dbReference>
<keyword evidence="9 14" id="KW-0472">Membrane</keyword>
<dbReference type="GO" id="GO:0006886">
    <property type="term" value="P:intracellular protein transport"/>
    <property type="evidence" value="ECO:0007669"/>
    <property type="project" value="InterPro"/>
</dbReference>
<dbReference type="GO" id="GO:0006605">
    <property type="term" value="P:protein targeting"/>
    <property type="evidence" value="ECO:0007669"/>
    <property type="project" value="InterPro"/>
</dbReference>
<keyword evidence="8 14" id="KW-0496">Mitochondrion</keyword>
<evidence type="ECO:0000256" key="1">
    <source>
        <dbReference type="ARBA" id="ARBA00004572"/>
    </source>
</evidence>
<evidence type="ECO:0000256" key="13">
    <source>
        <dbReference type="ARBA" id="ARBA00080405"/>
    </source>
</evidence>
<evidence type="ECO:0000256" key="7">
    <source>
        <dbReference type="ARBA" id="ARBA00022989"/>
    </source>
</evidence>
<dbReference type="RefSeq" id="XP_033597054.1">
    <property type="nucleotide sequence ID" value="XM_033744700.1"/>
</dbReference>
<dbReference type="GeneID" id="54485754"/>
<name>A0A6A6VWH5_9PEZI</name>
<dbReference type="Gene3D" id="1.20.960.10">
    <property type="entry name" value="Mitochondrial outer membrane translocase complex, subunit Tom20 domain"/>
    <property type="match status" value="1"/>
</dbReference>
<feature type="transmembrane region" description="Helical" evidence="16">
    <location>
        <begin position="12"/>
        <end position="31"/>
    </location>
</feature>
<comment type="similarity">
    <text evidence="2 14">Belongs to the Tom20 family.</text>
</comment>
<evidence type="ECO:0000256" key="8">
    <source>
        <dbReference type="ARBA" id="ARBA00023128"/>
    </source>
</evidence>
<evidence type="ECO:0000256" key="3">
    <source>
        <dbReference type="ARBA" id="ARBA00022448"/>
    </source>
</evidence>
<dbReference type="PANTHER" id="PTHR12430:SF0">
    <property type="entry name" value="TRANSLOCASE OF OUTER MITOCHONDRIAL MEMBRANE 20"/>
    <property type="match status" value="1"/>
</dbReference>
<gene>
    <name evidence="17" type="ORF">EJ05DRAFT_479577</name>
</gene>
<accession>A0A6A6VWH5</accession>
<dbReference type="GO" id="GO:0016031">
    <property type="term" value="P:tRNA import into mitochondrion"/>
    <property type="evidence" value="ECO:0007669"/>
    <property type="project" value="TreeGrafter"/>
</dbReference>
<feature type="compositionally biased region" description="Basic and acidic residues" evidence="15">
    <location>
        <begin position="55"/>
        <end position="67"/>
    </location>
</feature>
<dbReference type="InterPro" id="IPR002056">
    <property type="entry name" value="MAS20"/>
</dbReference>
<evidence type="ECO:0000256" key="16">
    <source>
        <dbReference type="SAM" id="Phobius"/>
    </source>
</evidence>
<proteinExistence type="inferred from homology"/>
<evidence type="ECO:0000256" key="14">
    <source>
        <dbReference type="PIRNR" id="PIRNR037707"/>
    </source>
</evidence>
<sequence>MSDSNLTRPGTIAAISIGVIASGVLAYAAYFDHRRRTDPDFRRKLKRDSKKTQRMAKEAEEASEKEQKEAVLAALQRAKDEGVPANTDEWEQFFMTEVARGEQMCQDGSDPVDAASCFYRALKVYPQPRELINIYDKTVPKPVLDILAMMIAYDPSISTKAGSSASSDDGMPIEPVE</sequence>
<dbReference type="AlphaFoldDB" id="A0A6A6VWH5"/>
<evidence type="ECO:0000256" key="5">
    <source>
        <dbReference type="ARBA" id="ARBA00022787"/>
    </source>
</evidence>
<evidence type="ECO:0000256" key="2">
    <source>
        <dbReference type="ARBA" id="ARBA00005792"/>
    </source>
</evidence>
<organism evidence="17 18">
    <name type="scientific">Pseudovirgaria hyperparasitica</name>
    <dbReference type="NCBI Taxonomy" id="470096"/>
    <lineage>
        <taxon>Eukaryota</taxon>
        <taxon>Fungi</taxon>
        <taxon>Dikarya</taxon>
        <taxon>Ascomycota</taxon>
        <taxon>Pezizomycotina</taxon>
        <taxon>Dothideomycetes</taxon>
        <taxon>Dothideomycetes incertae sedis</taxon>
        <taxon>Acrospermales</taxon>
        <taxon>Acrospermaceae</taxon>
        <taxon>Pseudovirgaria</taxon>
    </lineage>
</organism>
<keyword evidence="18" id="KW-1185">Reference proteome</keyword>